<dbReference type="STRING" id="1121302.SAMN02745163_01316"/>
<dbReference type="RefSeq" id="WP_072985885.1">
    <property type="nucleotide sequence ID" value="NZ_FQZB01000006.1"/>
</dbReference>
<proteinExistence type="predicted"/>
<name>A0A1M6GKT3_9CLOT</name>
<evidence type="ECO:0000256" key="1">
    <source>
        <dbReference type="SAM" id="Phobius"/>
    </source>
</evidence>
<dbReference type="NCBIfam" id="NF033634">
    <property type="entry name" value="SLATT_1"/>
    <property type="match status" value="1"/>
</dbReference>
<feature type="transmembrane region" description="Helical" evidence="1">
    <location>
        <begin position="75"/>
        <end position="93"/>
    </location>
</feature>
<dbReference type="Pfam" id="PF14015">
    <property type="entry name" value="DUF4231"/>
    <property type="match status" value="1"/>
</dbReference>
<sequence>MKQSSELNFYKNILDDLTNKEYITKMTSDIAFYKLEWYINKADGGRARYNLFNISIIILTAIIPLVNVFNDNTKIINSAIAVLINILISVSYLKNYKLSWLRYRQAVENIGDGLMEILIKCSESSEKKNYDDEVLQIIKNISKADVDNWNKHIEQKNEKTK</sequence>
<keyword evidence="3" id="KW-1185">Reference proteome</keyword>
<evidence type="ECO:0008006" key="4">
    <source>
        <dbReference type="Google" id="ProtNLM"/>
    </source>
</evidence>
<dbReference type="AlphaFoldDB" id="A0A1M6GKT3"/>
<evidence type="ECO:0000313" key="2">
    <source>
        <dbReference type="EMBL" id="SHJ10561.1"/>
    </source>
</evidence>
<dbReference type="InterPro" id="IPR025325">
    <property type="entry name" value="DUF4231"/>
</dbReference>
<accession>A0A1M6GKT3</accession>
<keyword evidence="1" id="KW-0812">Transmembrane</keyword>
<gene>
    <name evidence="2" type="ORF">SAMN02745163_01316</name>
</gene>
<organism evidence="2 3">
    <name type="scientific">Clostridium cavendishii DSM 21758</name>
    <dbReference type="NCBI Taxonomy" id="1121302"/>
    <lineage>
        <taxon>Bacteria</taxon>
        <taxon>Bacillati</taxon>
        <taxon>Bacillota</taxon>
        <taxon>Clostridia</taxon>
        <taxon>Eubacteriales</taxon>
        <taxon>Clostridiaceae</taxon>
        <taxon>Clostridium</taxon>
    </lineage>
</organism>
<keyword evidence="1" id="KW-0472">Membrane</keyword>
<keyword evidence="1" id="KW-1133">Transmembrane helix</keyword>
<reference evidence="2 3" key="1">
    <citation type="submission" date="2016-11" db="EMBL/GenBank/DDBJ databases">
        <authorList>
            <person name="Jaros S."/>
            <person name="Januszkiewicz K."/>
            <person name="Wedrychowicz H."/>
        </authorList>
    </citation>
    <scope>NUCLEOTIDE SEQUENCE [LARGE SCALE GENOMIC DNA]</scope>
    <source>
        <strain evidence="2 3">DSM 21758</strain>
    </source>
</reference>
<feature type="transmembrane region" description="Helical" evidence="1">
    <location>
        <begin position="51"/>
        <end position="69"/>
    </location>
</feature>
<protein>
    <recommendedName>
        <fullName evidence="4">SMODS and SLOG-associating 2TM effector domain-containing protein</fullName>
    </recommendedName>
</protein>
<dbReference type="Proteomes" id="UP000184310">
    <property type="component" value="Unassembled WGS sequence"/>
</dbReference>
<evidence type="ECO:0000313" key="3">
    <source>
        <dbReference type="Proteomes" id="UP000184310"/>
    </source>
</evidence>
<dbReference type="EMBL" id="FQZB01000006">
    <property type="protein sequence ID" value="SHJ10561.1"/>
    <property type="molecule type" value="Genomic_DNA"/>
</dbReference>